<evidence type="ECO:0000313" key="6">
    <source>
        <dbReference type="EMBL" id="OHX44672.1"/>
    </source>
</evidence>
<dbReference type="EMBL" id="MBRJ01000040">
    <property type="protein sequence ID" value="OHX44672.1"/>
    <property type="molecule type" value="Genomic_DNA"/>
</dbReference>
<dbReference type="PANTHER" id="PTHR30126">
    <property type="entry name" value="HTH-TYPE TRANSCRIPTIONAL REGULATOR"/>
    <property type="match status" value="1"/>
</dbReference>
<dbReference type="RefSeq" id="WP_071158534.1">
    <property type="nucleotide sequence ID" value="NZ_MBRJ01000040.1"/>
</dbReference>
<keyword evidence="2" id="KW-0805">Transcription regulation</keyword>
<accession>A0ABX3CMZ7</accession>
<comment type="caution">
    <text evidence="6">The sequence shown here is derived from an EMBL/GenBank/DDBJ whole genome shotgun (WGS) entry which is preliminary data.</text>
</comment>
<evidence type="ECO:0000256" key="4">
    <source>
        <dbReference type="ARBA" id="ARBA00023163"/>
    </source>
</evidence>
<gene>
    <name evidence="6" type="ORF">BBV17_24480</name>
</gene>
<name>A0ABX3CMZ7_9BACI</name>
<dbReference type="Pfam" id="PF03466">
    <property type="entry name" value="LysR_substrate"/>
    <property type="match status" value="1"/>
</dbReference>
<keyword evidence="3" id="KW-0238">DNA-binding</keyword>
<dbReference type="Gene3D" id="3.40.190.290">
    <property type="match status" value="1"/>
</dbReference>
<evidence type="ECO:0000256" key="3">
    <source>
        <dbReference type="ARBA" id="ARBA00023125"/>
    </source>
</evidence>
<reference evidence="6 7" key="1">
    <citation type="submission" date="2016-07" db="EMBL/GenBank/DDBJ databases">
        <title>Bacillus oceanisediminis whole genome.</title>
        <authorList>
            <person name="Pal Y."/>
            <person name="Verma A."/>
            <person name="Mual P."/>
            <person name="Srinivasan K."/>
        </authorList>
    </citation>
    <scope>NUCLEOTIDE SEQUENCE [LARGE SCALE GENOMIC DNA]</scope>
    <source>
        <strain evidence="6 7">Bhandara28</strain>
    </source>
</reference>
<keyword evidence="7" id="KW-1185">Reference proteome</keyword>
<dbReference type="PRINTS" id="PR00039">
    <property type="entry name" value="HTHLYSR"/>
</dbReference>
<evidence type="ECO:0000313" key="7">
    <source>
        <dbReference type="Proteomes" id="UP000180194"/>
    </source>
</evidence>
<dbReference type="Proteomes" id="UP000180194">
    <property type="component" value="Unassembled WGS sequence"/>
</dbReference>
<proteinExistence type="inferred from homology"/>
<evidence type="ECO:0000259" key="5">
    <source>
        <dbReference type="PROSITE" id="PS50931"/>
    </source>
</evidence>
<dbReference type="Pfam" id="PF00126">
    <property type="entry name" value="HTH_1"/>
    <property type="match status" value="1"/>
</dbReference>
<organism evidence="6 7">
    <name type="scientific">Cytobacillus oceanisediminis</name>
    <dbReference type="NCBI Taxonomy" id="665099"/>
    <lineage>
        <taxon>Bacteria</taxon>
        <taxon>Bacillati</taxon>
        <taxon>Bacillota</taxon>
        <taxon>Bacilli</taxon>
        <taxon>Bacillales</taxon>
        <taxon>Bacillaceae</taxon>
        <taxon>Cytobacillus</taxon>
    </lineage>
</organism>
<dbReference type="InterPro" id="IPR005119">
    <property type="entry name" value="LysR_subst-bd"/>
</dbReference>
<dbReference type="PANTHER" id="PTHR30126:SF40">
    <property type="entry name" value="HTH-TYPE TRANSCRIPTIONAL REGULATOR GLTR"/>
    <property type="match status" value="1"/>
</dbReference>
<feature type="domain" description="HTH lysR-type" evidence="5">
    <location>
        <begin position="1"/>
        <end position="58"/>
    </location>
</feature>
<dbReference type="SUPFAM" id="SSF46785">
    <property type="entry name" value="Winged helix' DNA-binding domain"/>
    <property type="match status" value="1"/>
</dbReference>
<dbReference type="CDD" id="cd05466">
    <property type="entry name" value="PBP2_LTTR_substrate"/>
    <property type="match status" value="1"/>
</dbReference>
<dbReference type="SUPFAM" id="SSF53850">
    <property type="entry name" value="Periplasmic binding protein-like II"/>
    <property type="match status" value="1"/>
</dbReference>
<dbReference type="InterPro" id="IPR000847">
    <property type="entry name" value="LysR_HTH_N"/>
</dbReference>
<dbReference type="InterPro" id="IPR036390">
    <property type="entry name" value="WH_DNA-bd_sf"/>
</dbReference>
<sequence>MNIEQFEAFVYVSMTENFSKAGEILYISQPSVSARIKTLENEIGYTLFNRNGKNVKLTKEGEKLLPYAKNILQNIQEGILAMQKTNSKTEGEISIATVLTVGNYIFPSLVNEFFQLYPSIKLVVQTGHSPNVLDMVLNHEVPLGICRSVSHPQIETIHLFDDEMVLAIYPEHPFYSRKTVTIQEVAIQPLFLFNRGSLDWALINNAFKSMSEKPNVIMEIDNIEMVQQMVKKQMGIALLPRFSIEEDIKANRLGIVKIEELPLLSRPLQLIYLKDSKIDGVLRIFVDFLIRKFSNLHVVEHKIG</sequence>
<dbReference type="InterPro" id="IPR036388">
    <property type="entry name" value="WH-like_DNA-bd_sf"/>
</dbReference>
<comment type="similarity">
    <text evidence="1">Belongs to the LysR transcriptional regulatory family.</text>
</comment>
<dbReference type="Gene3D" id="1.10.10.10">
    <property type="entry name" value="Winged helix-like DNA-binding domain superfamily/Winged helix DNA-binding domain"/>
    <property type="match status" value="1"/>
</dbReference>
<evidence type="ECO:0000256" key="1">
    <source>
        <dbReference type="ARBA" id="ARBA00009437"/>
    </source>
</evidence>
<evidence type="ECO:0000256" key="2">
    <source>
        <dbReference type="ARBA" id="ARBA00023015"/>
    </source>
</evidence>
<dbReference type="PROSITE" id="PS50931">
    <property type="entry name" value="HTH_LYSR"/>
    <property type="match status" value="1"/>
</dbReference>
<protein>
    <submittedName>
        <fullName evidence="6">Transcriptional regulator</fullName>
    </submittedName>
</protein>
<keyword evidence="4" id="KW-0804">Transcription</keyword>